<accession>A0A3M9NQW5</accession>
<dbReference type="OrthoDB" id="6286374at2"/>
<gene>
    <name evidence="2" type="ORF">EFY79_00805</name>
</gene>
<feature type="transmembrane region" description="Helical" evidence="1">
    <location>
        <begin position="347"/>
        <end position="366"/>
    </location>
</feature>
<keyword evidence="1" id="KW-0472">Membrane</keyword>
<sequence>MFDNVALNVVIGLVFIYLLYSLLATVLSEIIATYIGLRARNLKEAVDRMLNDSEDDHGFLARLWDSLKLMKNPKNPRIDKFYSNPEIKYLGSTGIFKNPSAFKAVTFSRTLLYELNGSGPLNKDKIRKEIEHSVDPQGNPRPNNIEGVTDALLPTLDEQTAQFVLSLYNDSYGDLVKFKLQLEAWFDRTMEQCTEWYKRKIQVVLLVLGFMLAWFFNADTFTIIGKLSTDKDARNNLVSMATAYVAAHPDTSNAPILSLTEAQRDSLFQVKKQLEEDITKANTILGTGGWLPDTVVVSLNSKNQKTYIPFIDESSLSEQDKKIEAGNKISFSSCEKWNYFFRLVSHHFFGFLITAIAISLGAPFWFDLLNKLMKLRTSVKQDMDSTDTTASGEVSPLNREG</sequence>
<dbReference type="RefSeq" id="WP_123118766.1">
    <property type="nucleotide sequence ID" value="NZ_RJJR01000001.1"/>
</dbReference>
<dbReference type="Proteomes" id="UP000267223">
    <property type="component" value="Unassembled WGS sequence"/>
</dbReference>
<keyword evidence="1" id="KW-0812">Transmembrane</keyword>
<dbReference type="AlphaFoldDB" id="A0A3M9NQW5"/>
<feature type="transmembrane region" description="Helical" evidence="1">
    <location>
        <begin position="6"/>
        <end position="35"/>
    </location>
</feature>
<feature type="transmembrane region" description="Helical" evidence="1">
    <location>
        <begin position="203"/>
        <end position="224"/>
    </location>
</feature>
<organism evidence="2 3">
    <name type="scientific">Hanamia caeni</name>
    <dbReference type="NCBI Taxonomy" id="2294116"/>
    <lineage>
        <taxon>Bacteria</taxon>
        <taxon>Pseudomonadati</taxon>
        <taxon>Bacteroidota</taxon>
        <taxon>Chitinophagia</taxon>
        <taxon>Chitinophagales</taxon>
        <taxon>Chitinophagaceae</taxon>
        <taxon>Hanamia</taxon>
    </lineage>
</organism>
<evidence type="ECO:0000256" key="1">
    <source>
        <dbReference type="SAM" id="Phobius"/>
    </source>
</evidence>
<keyword evidence="3" id="KW-1185">Reference proteome</keyword>
<protein>
    <submittedName>
        <fullName evidence="2">Uncharacterized protein</fullName>
    </submittedName>
</protein>
<comment type="caution">
    <text evidence="2">The sequence shown here is derived from an EMBL/GenBank/DDBJ whole genome shotgun (WGS) entry which is preliminary data.</text>
</comment>
<name>A0A3M9NQW5_9BACT</name>
<dbReference type="EMBL" id="RJJR01000001">
    <property type="protein sequence ID" value="RNI39875.1"/>
    <property type="molecule type" value="Genomic_DNA"/>
</dbReference>
<proteinExistence type="predicted"/>
<reference evidence="2 3" key="1">
    <citation type="submission" date="2018-11" db="EMBL/GenBank/DDBJ databases">
        <title>Draft genome sequence of Ferruginibacter sp. BO-59.</title>
        <authorList>
            <person name="Im W.T."/>
        </authorList>
    </citation>
    <scope>NUCLEOTIDE SEQUENCE [LARGE SCALE GENOMIC DNA]</scope>
    <source>
        <strain evidence="2 3">BO-59</strain>
    </source>
</reference>
<evidence type="ECO:0000313" key="2">
    <source>
        <dbReference type="EMBL" id="RNI39875.1"/>
    </source>
</evidence>
<evidence type="ECO:0000313" key="3">
    <source>
        <dbReference type="Proteomes" id="UP000267223"/>
    </source>
</evidence>
<keyword evidence="1" id="KW-1133">Transmembrane helix</keyword>